<dbReference type="PANTHER" id="PTHR45418:SF1">
    <property type="entry name" value="CANCER_TESTIS ANTIGEN 55"/>
    <property type="match status" value="1"/>
</dbReference>
<evidence type="ECO:0000259" key="8">
    <source>
        <dbReference type="Pfam" id="PF13086"/>
    </source>
</evidence>
<keyword evidence="5" id="KW-0347">Helicase</keyword>
<feature type="domain" description="DNA2/NAM7 helicase-like C-terminal" evidence="9">
    <location>
        <begin position="426"/>
        <end position="634"/>
    </location>
</feature>
<dbReference type="FunFam" id="3.40.50.300:FF:000326">
    <property type="entry name" value="P-loop containing nucleoside triphosphate hydrolase"/>
    <property type="match status" value="1"/>
</dbReference>
<evidence type="ECO:0000256" key="6">
    <source>
        <dbReference type="ARBA" id="ARBA00022840"/>
    </source>
</evidence>
<dbReference type="SUPFAM" id="SSF52540">
    <property type="entry name" value="P-loop containing nucleoside triphosphate hydrolases"/>
    <property type="match status" value="1"/>
</dbReference>
<evidence type="ECO:0008006" key="12">
    <source>
        <dbReference type="Google" id="ProtNLM"/>
    </source>
</evidence>
<dbReference type="Gene3D" id="3.40.50.300">
    <property type="entry name" value="P-loop containing nucleotide triphosphate hydrolases"/>
    <property type="match status" value="2"/>
</dbReference>
<dbReference type="AlphaFoldDB" id="A0AAV2NZB2"/>
<dbReference type="CDD" id="cd18038">
    <property type="entry name" value="DEXXQc_Helz-like"/>
    <property type="match status" value="1"/>
</dbReference>
<dbReference type="CDD" id="cd18808">
    <property type="entry name" value="SF1_C_Upf1"/>
    <property type="match status" value="1"/>
</dbReference>
<evidence type="ECO:0000256" key="3">
    <source>
        <dbReference type="ARBA" id="ARBA00022741"/>
    </source>
</evidence>
<dbReference type="EMBL" id="OZ034828">
    <property type="protein sequence ID" value="CAL1684703.1"/>
    <property type="molecule type" value="Genomic_DNA"/>
</dbReference>
<dbReference type="InterPro" id="IPR041677">
    <property type="entry name" value="DNA2/NAM7_AAA_11"/>
</dbReference>
<dbReference type="GO" id="GO:0031047">
    <property type="term" value="P:regulatory ncRNA-mediated gene silencing"/>
    <property type="evidence" value="ECO:0007669"/>
    <property type="project" value="UniProtKB-KW"/>
</dbReference>
<dbReference type="Pfam" id="PF13086">
    <property type="entry name" value="AAA_11"/>
    <property type="match status" value="2"/>
</dbReference>
<keyword evidence="6" id="KW-0067">ATP-binding</keyword>
<keyword evidence="3" id="KW-0547">Nucleotide-binding</keyword>
<evidence type="ECO:0000313" key="11">
    <source>
        <dbReference type="Proteomes" id="UP001497644"/>
    </source>
</evidence>
<dbReference type="InterPro" id="IPR026122">
    <property type="entry name" value="MOV-10/SDE3_DEXXQ/H-box"/>
</dbReference>
<comment type="subcellular location">
    <subcellularLocation>
        <location evidence="1">Cytoplasm</location>
    </subcellularLocation>
</comment>
<evidence type="ECO:0000256" key="5">
    <source>
        <dbReference type="ARBA" id="ARBA00022806"/>
    </source>
</evidence>
<dbReference type="GO" id="GO:0005737">
    <property type="term" value="C:cytoplasm"/>
    <property type="evidence" value="ECO:0007669"/>
    <property type="project" value="UniProtKB-SubCell"/>
</dbReference>
<dbReference type="GO" id="GO:0032574">
    <property type="term" value="F:5'-3' RNA helicase activity"/>
    <property type="evidence" value="ECO:0007669"/>
    <property type="project" value="InterPro"/>
</dbReference>
<sequence>MAKNKKTDPVDCTAFALAQIFKLPMVKIPVDLKLALHTLLVGHNNLSQKCHNYIKCIKSLSNIKRIDYDNYLVILKICLYLEQFELDRELNRYRLLNHQIKKSDLNECFIINVPSLNNENSIVVPDDEVTLCEAITKRKIWARVVKVTGNEVIIQPYFSKDAMTFRDKNKRFNINFWIKHWPLRCCHYALTIMSQKHNLGEIIYPKLKINSIDIKHDIKWINTKIEKNEEQKQAIRKILSNTAYPAPYIIFGPPGTGKTATLVETISQIVKHYPMKNILVCATSNAAVDEITKRLIGNVPANIVYRMYALSRPWGMIDEKIRPCANFVDNRALFLPKDLLLLKKIIITTLVTSIRLCAVNFRENHFSYIIIDEASQAIEPEMLIPLGITKHENERTDFQAQIVIAGDPHQLGPVVRSKWSEHLFGMSMLERLMNDCDPYKKQNGKYNPNYITKLIKNYRSHEKLLYVSNKQFYEDELETCGGADTKIALNWSKLPNKTFPMIFQEVLGNEERSVTRSVSNTAEVLVVIQYVKMLINTKFGKRTITPKDIGIVTPFRQQQIQIINCLAEIRLENITVGTVETFQGQERTVIILSTVRSKIFEHNGEEHIGFLSNPKRFNVALTRAKALMIIIGNPKILSINEHWKVLWEYCKKQGGYIPFKRSPLKPNEIAKLMSDYEANANNDDSNALNATKISVTVELGENKKEELSNVLVREMEKKLTLT</sequence>
<evidence type="ECO:0000256" key="1">
    <source>
        <dbReference type="ARBA" id="ARBA00004496"/>
    </source>
</evidence>
<evidence type="ECO:0000256" key="2">
    <source>
        <dbReference type="ARBA" id="ARBA00022490"/>
    </source>
</evidence>
<dbReference type="GO" id="GO:0005524">
    <property type="term" value="F:ATP binding"/>
    <property type="evidence" value="ECO:0007669"/>
    <property type="project" value="UniProtKB-KW"/>
</dbReference>
<evidence type="ECO:0000313" key="10">
    <source>
        <dbReference type="EMBL" id="CAL1684703.1"/>
    </source>
</evidence>
<keyword evidence="4" id="KW-0378">Hydrolase</keyword>
<evidence type="ECO:0000256" key="7">
    <source>
        <dbReference type="ARBA" id="ARBA00023158"/>
    </source>
</evidence>
<dbReference type="InterPro" id="IPR047187">
    <property type="entry name" value="SF1_C_Upf1"/>
</dbReference>
<keyword evidence="7" id="KW-0943">RNA-mediated gene silencing</keyword>
<dbReference type="InterPro" id="IPR027417">
    <property type="entry name" value="P-loop_NTPase"/>
</dbReference>
<keyword evidence="2" id="KW-0963">Cytoplasm</keyword>
<evidence type="ECO:0000259" key="9">
    <source>
        <dbReference type="Pfam" id="PF13087"/>
    </source>
</evidence>
<name>A0AAV2NZB2_9HYME</name>
<dbReference type="Pfam" id="PF13087">
    <property type="entry name" value="AAA_12"/>
    <property type="match status" value="1"/>
</dbReference>
<feature type="domain" description="DNA2/NAM7 helicase helicase" evidence="8">
    <location>
        <begin position="228"/>
        <end position="304"/>
    </location>
</feature>
<proteinExistence type="predicted"/>
<protein>
    <recommendedName>
        <fullName evidence="12">RNA helicase</fullName>
    </recommendedName>
</protein>
<dbReference type="InterPro" id="IPR041679">
    <property type="entry name" value="DNA2/NAM7-like_C"/>
</dbReference>
<evidence type="ECO:0000256" key="4">
    <source>
        <dbReference type="ARBA" id="ARBA00022801"/>
    </source>
</evidence>
<keyword evidence="11" id="KW-1185">Reference proteome</keyword>
<gene>
    <name evidence="10" type="ORF">LPLAT_LOCUS10276</name>
</gene>
<dbReference type="GO" id="GO:0003723">
    <property type="term" value="F:RNA binding"/>
    <property type="evidence" value="ECO:0007669"/>
    <property type="project" value="InterPro"/>
</dbReference>
<dbReference type="GO" id="GO:0016787">
    <property type="term" value="F:hydrolase activity"/>
    <property type="evidence" value="ECO:0007669"/>
    <property type="project" value="UniProtKB-KW"/>
</dbReference>
<organism evidence="10 11">
    <name type="scientific">Lasius platythorax</name>
    <dbReference type="NCBI Taxonomy" id="488582"/>
    <lineage>
        <taxon>Eukaryota</taxon>
        <taxon>Metazoa</taxon>
        <taxon>Ecdysozoa</taxon>
        <taxon>Arthropoda</taxon>
        <taxon>Hexapoda</taxon>
        <taxon>Insecta</taxon>
        <taxon>Pterygota</taxon>
        <taxon>Neoptera</taxon>
        <taxon>Endopterygota</taxon>
        <taxon>Hymenoptera</taxon>
        <taxon>Apocrita</taxon>
        <taxon>Aculeata</taxon>
        <taxon>Formicoidea</taxon>
        <taxon>Formicidae</taxon>
        <taxon>Formicinae</taxon>
        <taxon>Lasius</taxon>
        <taxon>Lasius</taxon>
    </lineage>
</organism>
<dbReference type="PANTHER" id="PTHR45418">
    <property type="entry name" value="CANCER/TESTIS ANTIGEN 55"/>
    <property type="match status" value="1"/>
</dbReference>
<dbReference type="GO" id="GO:0005694">
    <property type="term" value="C:chromosome"/>
    <property type="evidence" value="ECO:0007669"/>
    <property type="project" value="UniProtKB-ARBA"/>
</dbReference>
<dbReference type="Proteomes" id="UP001497644">
    <property type="component" value="Chromosome 5"/>
</dbReference>
<accession>A0AAV2NZB2</accession>
<reference evidence="10" key="1">
    <citation type="submission" date="2024-04" db="EMBL/GenBank/DDBJ databases">
        <authorList>
            <consortium name="Molecular Ecology Group"/>
        </authorList>
    </citation>
    <scope>NUCLEOTIDE SEQUENCE</scope>
</reference>
<feature type="domain" description="DNA2/NAM7 helicase helicase" evidence="8">
    <location>
        <begin position="337"/>
        <end position="418"/>
    </location>
</feature>